<feature type="transmembrane region" description="Helical" evidence="1">
    <location>
        <begin position="204"/>
        <end position="227"/>
    </location>
</feature>
<keyword evidence="4" id="KW-1185">Reference proteome</keyword>
<feature type="transmembrane region" description="Helical" evidence="1">
    <location>
        <begin position="144"/>
        <end position="169"/>
    </location>
</feature>
<accession>A0A0C9XWJ1</accession>
<dbReference type="PANTHER" id="PTHR40465">
    <property type="entry name" value="CHROMOSOME 1, WHOLE GENOME SHOTGUN SEQUENCE"/>
    <property type="match status" value="1"/>
</dbReference>
<dbReference type="Proteomes" id="UP000054477">
    <property type="component" value="Unassembled WGS sequence"/>
</dbReference>
<feature type="transmembrane region" description="Helical" evidence="1">
    <location>
        <begin position="271"/>
        <end position="292"/>
    </location>
</feature>
<evidence type="ECO:0000256" key="1">
    <source>
        <dbReference type="SAM" id="Phobius"/>
    </source>
</evidence>
<feature type="transmembrane region" description="Helical" evidence="1">
    <location>
        <begin position="239"/>
        <end position="265"/>
    </location>
</feature>
<feature type="transmembrane region" description="Helical" evidence="1">
    <location>
        <begin position="12"/>
        <end position="32"/>
    </location>
</feature>
<feature type="domain" description="DUF6534" evidence="2">
    <location>
        <begin position="211"/>
        <end position="297"/>
    </location>
</feature>
<dbReference type="HOGENOM" id="CLU_046025_5_4_1"/>
<gene>
    <name evidence="3" type="ORF">K443DRAFT_6495</name>
</gene>
<dbReference type="Pfam" id="PF20152">
    <property type="entry name" value="DUF6534"/>
    <property type="match status" value="1"/>
</dbReference>
<reference evidence="3 4" key="1">
    <citation type="submission" date="2014-04" db="EMBL/GenBank/DDBJ databases">
        <authorList>
            <consortium name="DOE Joint Genome Institute"/>
            <person name="Kuo A."/>
            <person name="Kohler A."/>
            <person name="Nagy L.G."/>
            <person name="Floudas D."/>
            <person name="Copeland A."/>
            <person name="Barry K.W."/>
            <person name="Cichocki N."/>
            <person name="Veneault-Fourrey C."/>
            <person name="LaButti K."/>
            <person name="Lindquist E.A."/>
            <person name="Lipzen A."/>
            <person name="Lundell T."/>
            <person name="Morin E."/>
            <person name="Murat C."/>
            <person name="Sun H."/>
            <person name="Tunlid A."/>
            <person name="Henrissat B."/>
            <person name="Grigoriev I.V."/>
            <person name="Hibbett D.S."/>
            <person name="Martin F."/>
            <person name="Nordberg H.P."/>
            <person name="Cantor M.N."/>
            <person name="Hua S.X."/>
        </authorList>
    </citation>
    <scope>NUCLEOTIDE SEQUENCE [LARGE SCALE GENOMIC DNA]</scope>
    <source>
        <strain evidence="3 4">LaAM-08-1</strain>
    </source>
</reference>
<evidence type="ECO:0000313" key="4">
    <source>
        <dbReference type="Proteomes" id="UP000054477"/>
    </source>
</evidence>
<dbReference type="OrthoDB" id="3263055at2759"/>
<proteinExistence type="predicted"/>
<sequence length="375" mass="41288">MADTSGPPRLVLDNTLGAAYIGVVVAGCLYGGLSFRRLPLIIFAEIILVSCVQAWYYFTHQNDRWHLKLLVSAVIMFDTIHQALIIHTGVVQVYTYIVSNWGNMAILGELVPTLLIEVLFNGLTAFLVQSFLATRAWHLSNRNIWITGLIVFLVLGEFGCILGYSLYFFPHSNSLTSRFHPAYTAISLQYRTFVELAQLKTLSITVNVLAATGDVLIAGTLCSLLHFSRTGFHRTDTIINKLIIFSVNTGLLTSLCAIASLVSILAAGQTFIYIAFFFCMGRLYTNSLIATLNARKSIRDASDGIHSTNPSESHAVSLEPLSRFNPNTQQGNISIKIDTKKEFATDSGDDVEKKSSTVTMIPGYLREKGLGSEDV</sequence>
<protein>
    <recommendedName>
        <fullName evidence="2">DUF6534 domain-containing protein</fullName>
    </recommendedName>
</protein>
<reference evidence="4" key="2">
    <citation type="submission" date="2015-01" db="EMBL/GenBank/DDBJ databases">
        <title>Evolutionary Origins and Diversification of the Mycorrhizal Mutualists.</title>
        <authorList>
            <consortium name="DOE Joint Genome Institute"/>
            <consortium name="Mycorrhizal Genomics Consortium"/>
            <person name="Kohler A."/>
            <person name="Kuo A."/>
            <person name="Nagy L.G."/>
            <person name="Floudas D."/>
            <person name="Copeland A."/>
            <person name="Barry K.W."/>
            <person name="Cichocki N."/>
            <person name="Veneault-Fourrey C."/>
            <person name="LaButti K."/>
            <person name="Lindquist E.A."/>
            <person name="Lipzen A."/>
            <person name="Lundell T."/>
            <person name="Morin E."/>
            <person name="Murat C."/>
            <person name="Riley R."/>
            <person name="Ohm R."/>
            <person name="Sun H."/>
            <person name="Tunlid A."/>
            <person name="Henrissat B."/>
            <person name="Grigoriev I.V."/>
            <person name="Hibbett D.S."/>
            <person name="Martin F."/>
        </authorList>
    </citation>
    <scope>NUCLEOTIDE SEQUENCE [LARGE SCALE GENOMIC DNA]</scope>
    <source>
        <strain evidence="4">LaAM-08-1</strain>
    </source>
</reference>
<dbReference type="EMBL" id="KN838599">
    <property type="protein sequence ID" value="KIK01962.1"/>
    <property type="molecule type" value="Genomic_DNA"/>
</dbReference>
<dbReference type="InterPro" id="IPR045339">
    <property type="entry name" value="DUF6534"/>
</dbReference>
<feature type="transmembrane region" description="Helical" evidence="1">
    <location>
        <begin position="38"/>
        <end position="58"/>
    </location>
</feature>
<evidence type="ECO:0000259" key="2">
    <source>
        <dbReference type="Pfam" id="PF20152"/>
    </source>
</evidence>
<name>A0A0C9XWJ1_9AGAR</name>
<evidence type="ECO:0000313" key="3">
    <source>
        <dbReference type="EMBL" id="KIK01962.1"/>
    </source>
</evidence>
<keyword evidence="1" id="KW-0812">Transmembrane</keyword>
<keyword evidence="1" id="KW-0472">Membrane</keyword>
<dbReference type="AlphaFoldDB" id="A0A0C9XWJ1"/>
<keyword evidence="1" id="KW-1133">Transmembrane helix</keyword>
<feature type="transmembrane region" description="Helical" evidence="1">
    <location>
        <begin position="110"/>
        <end position="132"/>
    </location>
</feature>
<organism evidence="3 4">
    <name type="scientific">Laccaria amethystina LaAM-08-1</name>
    <dbReference type="NCBI Taxonomy" id="1095629"/>
    <lineage>
        <taxon>Eukaryota</taxon>
        <taxon>Fungi</taxon>
        <taxon>Dikarya</taxon>
        <taxon>Basidiomycota</taxon>
        <taxon>Agaricomycotina</taxon>
        <taxon>Agaricomycetes</taxon>
        <taxon>Agaricomycetidae</taxon>
        <taxon>Agaricales</taxon>
        <taxon>Agaricineae</taxon>
        <taxon>Hydnangiaceae</taxon>
        <taxon>Laccaria</taxon>
    </lineage>
</organism>
<dbReference type="PANTHER" id="PTHR40465:SF1">
    <property type="entry name" value="DUF6534 DOMAIN-CONTAINING PROTEIN"/>
    <property type="match status" value="1"/>
</dbReference>
<dbReference type="STRING" id="1095629.A0A0C9XWJ1"/>